<proteinExistence type="predicted"/>
<dbReference type="InterPro" id="IPR050696">
    <property type="entry name" value="FtsA/MreB"/>
</dbReference>
<dbReference type="HOGENOM" id="CLU_857734_0_0_9"/>
<keyword evidence="2" id="KW-1185">Reference proteome</keyword>
<dbReference type="Proteomes" id="UP000000272">
    <property type="component" value="Chromosome"/>
</dbReference>
<dbReference type="RefSeq" id="WP_013276118.1">
    <property type="nucleotide sequence ID" value="NC_014377.1"/>
</dbReference>
<evidence type="ECO:0000313" key="1">
    <source>
        <dbReference type="EMBL" id="ADL08084.1"/>
    </source>
</evidence>
<dbReference type="OrthoDB" id="1721752at2"/>
<dbReference type="Gene3D" id="3.30.420.40">
    <property type="match status" value="2"/>
</dbReference>
<accession>D9RXL0</accession>
<protein>
    <submittedName>
        <fullName evidence="1">Type IV pilus assembly protein PilM</fullName>
    </submittedName>
</protein>
<dbReference type="PIRSF" id="PIRSF019169">
    <property type="entry name" value="PilM"/>
    <property type="match status" value="1"/>
</dbReference>
<dbReference type="PANTHER" id="PTHR32432:SF3">
    <property type="entry name" value="ETHANOLAMINE UTILIZATION PROTEIN EUTJ"/>
    <property type="match status" value="1"/>
</dbReference>
<dbReference type="EMBL" id="CP002131">
    <property type="protein sequence ID" value="ADL08084.1"/>
    <property type="molecule type" value="Genomic_DNA"/>
</dbReference>
<reference evidence="1 2" key="1">
    <citation type="journal article" date="2010" name="Stand. Genomic Sci.">
        <title>Complete genome sequence of Thermosediminibacter oceani type strain (JW/IW-1228P).</title>
        <authorList>
            <person name="Pitluck S."/>
            <person name="Yasawong M."/>
            <person name="Munk C."/>
            <person name="Nolan M."/>
            <person name="Lapidus A."/>
            <person name="Lucas S."/>
            <person name="Glavina Del Rio T."/>
            <person name="Tice H."/>
            <person name="Cheng J.F."/>
            <person name="Bruce D."/>
            <person name="Detter C."/>
            <person name="Tapia R."/>
            <person name="Han C."/>
            <person name="Goodwin L."/>
            <person name="Liolios K."/>
            <person name="Ivanova N."/>
            <person name="Mavromatis K."/>
            <person name="Mikhailova N."/>
            <person name="Pati A."/>
            <person name="Chen A."/>
            <person name="Palaniappan K."/>
            <person name="Land M."/>
            <person name="Hauser L."/>
            <person name="Chang Y.J."/>
            <person name="Jeffries C.D."/>
            <person name="Rohde M."/>
            <person name="Spring S."/>
            <person name="Sikorski J."/>
            <person name="Goker M."/>
            <person name="Woyke T."/>
            <person name="Bristow J."/>
            <person name="Eisen J.A."/>
            <person name="Markowitz V."/>
            <person name="Hugenholtz P."/>
            <person name="Kyrpides N.C."/>
            <person name="Klenk H.P."/>
        </authorList>
    </citation>
    <scope>NUCLEOTIDE SEQUENCE [LARGE SCALE GENOMIC DNA]</scope>
    <source>
        <strain evidence="2">ATCC BAA-1034 / DSM 16646 / JW/IW-1228P</strain>
    </source>
</reference>
<dbReference type="KEGG" id="toc:Toce_1329"/>
<dbReference type="PANTHER" id="PTHR32432">
    <property type="entry name" value="CELL DIVISION PROTEIN FTSA-RELATED"/>
    <property type="match status" value="1"/>
</dbReference>
<dbReference type="InterPro" id="IPR043129">
    <property type="entry name" value="ATPase_NBD"/>
</dbReference>
<dbReference type="NCBIfam" id="TIGR01175">
    <property type="entry name" value="pilM"/>
    <property type="match status" value="1"/>
</dbReference>
<name>D9RXL0_THEOJ</name>
<organism evidence="1 2">
    <name type="scientific">Thermosediminibacter oceani (strain ATCC BAA-1034 / DSM 16646 / JW/IW-1228P)</name>
    <dbReference type="NCBI Taxonomy" id="555079"/>
    <lineage>
        <taxon>Bacteria</taxon>
        <taxon>Bacillati</taxon>
        <taxon>Bacillota</taxon>
        <taxon>Clostridia</taxon>
        <taxon>Thermosediminibacterales</taxon>
        <taxon>Thermosediminibacteraceae</taxon>
        <taxon>Thermosediminibacter</taxon>
    </lineage>
</organism>
<dbReference type="Gene3D" id="3.30.1490.300">
    <property type="match status" value="1"/>
</dbReference>
<sequence>MPGDSMFCSSDYIGLDIGNHNIKVVHLSKCRGRIKVKYFLSIPNPLKGKSGSREERREVLARTLAPLRGHLKNRKVIVGVPGDRVLFRNLHFPRMRLSELKEVVYWETRELIGQLNGDYILDFEVVEENRDDYRVLIAAALKENVMDYFYPVEKAGLFPEALDVYPLAISRVVGSCLVRSNLAVVNIGAKRTDVTVLEGGRVYFNGCIPFGSEYMTKLIARTFSVDENTAESIKIDPGNLRSPIMECLYPAVQQLAIEVSRYLKFYAVQRKDQRIGAILLAGGGGKLWCLQEVFGNVMNIEMLTAEDLDFPKITVEEKKGERFDKMEFLCALGFALRGV</sequence>
<dbReference type="eggNOG" id="COG4972">
    <property type="taxonomic scope" value="Bacteria"/>
</dbReference>
<dbReference type="Pfam" id="PF11104">
    <property type="entry name" value="PilM_2"/>
    <property type="match status" value="1"/>
</dbReference>
<dbReference type="AlphaFoldDB" id="D9RXL0"/>
<dbReference type="InterPro" id="IPR005883">
    <property type="entry name" value="PilM"/>
</dbReference>
<gene>
    <name evidence="1" type="ordered locus">Toce_1329</name>
</gene>
<dbReference type="CDD" id="cd24049">
    <property type="entry name" value="ASKHA_NBD_PilM"/>
    <property type="match status" value="1"/>
</dbReference>
<evidence type="ECO:0000313" key="2">
    <source>
        <dbReference type="Proteomes" id="UP000000272"/>
    </source>
</evidence>
<dbReference type="SUPFAM" id="SSF53067">
    <property type="entry name" value="Actin-like ATPase domain"/>
    <property type="match status" value="2"/>
</dbReference>
<dbReference type="STRING" id="555079.Toce_1329"/>